<keyword evidence="5 9" id="KW-0375">Hydrogen ion transport</keyword>
<keyword evidence="8 9" id="KW-0472">Membrane</keyword>
<keyword evidence="3 9" id="KW-0813">Transport</keyword>
<sequence>MGSMFRSEEMALCQLFIQPEAAYLSVSELGETGTVQFRDLNSSVNYFQRKFVNEVRRCDEMERKLRYIEAEVKKEDVPVAEIVGDLPRAPIPREVIDLEAHIEKTEHDILELTHNAVNLKSNYLELSELQHVLEKTQVFFTEQEEANDSITRALINEEQQYPTTTGRGRLEFVAGVVNRERVPAFERMLWRISRGNVFLRQSELEKPLEDPNTGNEIYKTVFVAFFQGEQLKSRIKKVCAGFHASLYSCPNSNAERLEMLKGVRTRLEDLNLVLNQTHDHRQRVLHNVAKEIPNWSIMVRKMKAIYHTMNLFNMDVTKKCLIGECWVPMADLTMVQSCLTEGSRLCGSSIPSFLNVIHTDEDPPTFNRSNKFTKGFQNLIDSYGVASYREANPALYTIITFPFLFSVMFGDTGHGLILTIFGAWMVIWEKKLSAKKTDNEIWNIFFAGRYIILLMGIFSIYTGIIYNDIFSKSVNIFGSSWRVEFTGKELMENKHLQPDPATTAGYAQVPYPMGLDPAWALAENKIIFLNSYKMKLSIIFGVVHMIFGVCVSVINIIHFKKYASLVLEFLPQLLFLILLFAYLAALMIIKWILYSAAAKGTDWEPRCAPSVLIIFINMMLGGGQGPSESSSSAVNETLATVVQPCPKWMYPNQDIVQDVFKYGALLCAPVLLFGKPLYWLITNKSSKKRQNNGAASQDIELESSNFPSNGDTLNSVSRNHGGGHDDHEKDSFSEIMIHQAIHTIEYILSTVSHTASYLRLWALSLAHAQLSEVLWVQIFTQGIKFAPDTEYVGGITIFIAFAMWSFFTIAILVLMEGLSAFLHTLRLHWVEFMSKFYEGHGHLFQPFCFKSIIDTASTEEDED</sequence>
<comment type="caution">
    <text evidence="11">The sequence shown here is derived from an EMBL/GenBank/DDBJ whole genome shotgun (WGS) entry which is preliminary data.</text>
</comment>
<dbReference type="OrthoDB" id="10264220at2759"/>
<dbReference type="InterPro" id="IPR026028">
    <property type="entry name" value="V-type_ATPase_116kDa_su_euka"/>
</dbReference>
<evidence type="ECO:0000256" key="1">
    <source>
        <dbReference type="ARBA" id="ARBA00004141"/>
    </source>
</evidence>
<dbReference type="GO" id="GO:0005886">
    <property type="term" value="C:plasma membrane"/>
    <property type="evidence" value="ECO:0007669"/>
    <property type="project" value="TreeGrafter"/>
</dbReference>
<evidence type="ECO:0000313" key="12">
    <source>
        <dbReference type="Proteomes" id="UP000729913"/>
    </source>
</evidence>
<dbReference type="GO" id="GO:0033179">
    <property type="term" value="C:proton-transporting V-type ATPase, V0 domain"/>
    <property type="evidence" value="ECO:0007669"/>
    <property type="project" value="InterPro"/>
</dbReference>
<dbReference type="PIRSF" id="PIRSF001293">
    <property type="entry name" value="ATP6V0A1"/>
    <property type="match status" value="1"/>
</dbReference>
<accession>A0A8J5R9E5</accession>
<dbReference type="PANTHER" id="PTHR11629">
    <property type="entry name" value="VACUOLAR PROTON ATPASES"/>
    <property type="match status" value="1"/>
</dbReference>
<feature type="transmembrane region" description="Helical" evidence="9">
    <location>
        <begin position="447"/>
        <end position="466"/>
    </location>
</feature>
<dbReference type="InterPro" id="IPR002490">
    <property type="entry name" value="V-ATPase_116kDa_su"/>
</dbReference>
<dbReference type="PANTHER" id="PTHR11629:SF61">
    <property type="entry name" value="V-TYPE PROTON ATPASE SUBUNIT A"/>
    <property type="match status" value="1"/>
</dbReference>
<evidence type="ECO:0000313" key="11">
    <source>
        <dbReference type="EMBL" id="KAG8041189.1"/>
    </source>
</evidence>
<keyword evidence="6 9" id="KW-1133">Transmembrane helix</keyword>
<feature type="region of interest" description="Disordered" evidence="10">
    <location>
        <begin position="691"/>
        <end position="727"/>
    </location>
</feature>
<dbReference type="Pfam" id="PF01496">
    <property type="entry name" value="V_ATPase_I"/>
    <property type="match status" value="1"/>
</dbReference>
<evidence type="ECO:0000256" key="3">
    <source>
        <dbReference type="ARBA" id="ARBA00022448"/>
    </source>
</evidence>
<comment type="subcellular location">
    <subcellularLocation>
        <location evidence="1">Membrane</location>
        <topology evidence="1">Multi-pass membrane protein</topology>
    </subcellularLocation>
</comment>
<dbReference type="GO" id="GO:0016471">
    <property type="term" value="C:vacuolar proton-transporting V-type ATPase complex"/>
    <property type="evidence" value="ECO:0007669"/>
    <property type="project" value="TreeGrafter"/>
</dbReference>
<keyword evidence="7 9" id="KW-0406">Ion transport</keyword>
<evidence type="ECO:0000256" key="7">
    <source>
        <dbReference type="ARBA" id="ARBA00023065"/>
    </source>
</evidence>
<dbReference type="AlphaFoldDB" id="A0A8J5R9E5"/>
<keyword evidence="4 9" id="KW-0812">Transmembrane</keyword>
<evidence type="ECO:0000256" key="9">
    <source>
        <dbReference type="RuleBase" id="RU361189"/>
    </source>
</evidence>
<feature type="compositionally biased region" description="Polar residues" evidence="10">
    <location>
        <begin position="702"/>
        <end position="718"/>
    </location>
</feature>
<comment type="similarity">
    <text evidence="2 9">Belongs to the V-ATPase 116 kDa subunit family.</text>
</comment>
<protein>
    <recommendedName>
        <fullName evidence="9">V-type proton ATPase subunit a</fullName>
    </recommendedName>
</protein>
<dbReference type="GO" id="GO:0007035">
    <property type="term" value="P:vacuolar acidification"/>
    <property type="evidence" value="ECO:0007669"/>
    <property type="project" value="TreeGrafter"/>
</dbReference>
<reference evidence="11" key="2">
    <citation type="submission" date="2021-04" db="EMBL/GenBank/DDBJ databases">
        <title>Genome-wide patterns of bracovirus chromosomal integration into multiple host tissues during parasitism.</title>
        <authorList>
            <person name="Chebbi M.A.C."/>
        </authorList>
    </citation>
    <scope>NUCLEOTIDE SEQUENCE</scope>
    <source>
        <tissue evidence="11">Whole body</tissue>
    </source>
</reference>
<dbReference type="EMBL" id="JAAOIC020000019">
    <property type="protein sequence ID" value="KAG8041189.1"/>
    <property type="molecule type" value="Genomic_DNA"/>
</dbReference>
<comment type="function">
    <text evidence="9">Essential component of the vacuolar proton pump (V-ATPase), a multimeric enzyme that catalyzes the translocation of protons across the membranes. Required for assembly and activity of the V-ATPase.</text>
</comment>
<evidence type="ECO:0000256" key="8">
    <source>
        <dbReference type="ARBA" id="ARBA00023136"/>
    </source>
</evidence>
<evidence type="ECO:0000256" key="6">
    <source>
        <dbReference type="ARBA" id="ARBA00022989"/>
    </source>
</evidence>
<gene>
    <name evidence="11" type="ORF">G9C98_002177</name>
</gene>
<name>A0A8J5R9E5_9HYME</name>
<feature type="transmembrane region" description="Helical" evidence="9">
    <location>
        <begin position="659"/>
        <end position="681"/>
    </location>
</feature>
<dbReference type="GO" id="GO:0051117">
    <property type="term" value="F:ATPase binding"/>
    <property type="evidence" value="ECO:0007669"/>
    <property type="project" value="TreeGrafter"/>
</dbReference>
<feature type="transmembrane region" description="Helical" evidence="9">
    <location>
        <begin position="791"/>
        <end position="815"/>
    </location>
</feature>
<evidence type="ECO:0000256" key="5">
    <source>
        <dbReference type="ARBA" id="ARBA00022781"/>
    </source>
</evidence>
<evidence type="ECO:0000256" key="4">
    <source>
        <dbReference type="ARBA" id="ARBA00022692"/>
    </source>
</evidence>
<feature type="transmembrane region" description="Helical" evidence="9">
    <location>
        <begin position="536"/>
        <end position="557"/>
    </location>
</feature>
<feature type="transmembrane region" description="Helical" evidence="9">
    <location>
        <begin position="569"/>
        <end position="593"/>
    </location>
</feature>
<feature type="transmembrane region" description="Helical" evidence="9">
    <location>
        <begin position="394"/>
        <end position="427"/>
    </location>
</feature>
<evidence type="ECO:0000256" key="2">
    <source>
        <dbReference type="ARBA" id="ARBA00009904"/>
    </source>
</evidence>
<keyword evidence="12" id="KW-1185">Reference proteome</keyword>
<reference evidence="11" key="1">
    <citation type="submission" date="2020-03" db="EMBL/GenBank/DDBJ databases">
        <authorList>
            <person name="Chebbi M.A."/>
            <person name="Drezen J.M."/>
        </authorList>
    </citation>
    <scope>NUCLEOTIDE SEQUENCE</scope>
    <source>
        <tissue evidence="11">Whole body</tissue>
    </source>
</reference>
<evidence type="ECO:0000256" key="10">
    <source>
        <dbReference type="SAM" id="MobiDB-lite"/>
    </source>
</evidence>
<dbReference type="GO" id="GO:0046961">
    <property type="term" value="F:proton-transporting ATPase activity, rotational mechanism"/>
    <property type="evidence" value="ECO:0007669"/>
    <property type="project" value="InterPro"/>
</dbReference>
<organism evidence="11 12">
    <name type="scientific">Cotesia typhae</name>
    <dbReference type="NCBI Taxonomy" id="2053667"/>
    <lineage>
        <taxon>Eukaryota</taxon>
        <taxon>Metazoa</taxon>
        <taxon>Ecdysozoa</taxon>
        <taxon>Arthropoda</taxon>
        <taxon>Hexapoda</taxon>
        <taxon>Insecta</taxon>
        <taxon>Pterygota</taxon>
        <taxon>Neoptera</taxon>
        <taxon>Endopterygota</taxon>
        <taxon>Hymenoptera</taxon>
        <taxon>Apocrita</taxon>
        <taxon>Ichneumonoidea</taxon>
        <taxon>Braconidae</taxon>
        <taxon>Microgastrinae</taxon>
        <taxon>Cotesia</taxon>
    </lineage>
</organism>
<proteinExistence type="inferred from homology"/>
<dbReference type="Proteomes" id="UP000729913">
    <property type="component" value="Unassembled WGS sequence"/>
</dbReference>